<dbReference type="GO" id="GO:0005886">
    <property type="term" value="C:plasma membrane"/>
    <property type="evidence" value="ECO:0007669"/>
    <property type="project" value="TreeGrafter"/>
</dbReference>
<reference evidence="3" key="1">
    <citation type="submission" date="2019-03" db="EMBL/GenBank/DDBJ databases">
        <title>Weissella sp. 26KH-42 Genome sequencing.</title>
        <authorList>
            <person name="Heo J."/>
            <person name="Kim S.-J."/>
            <person name="Kim J.-S."/>
            <person name="Hong S.-B."/>
            <person name="Kwon S.-W."/>
        </authorList>
    </citation>
    <scope>NUCLEOTIDE SEQUENCE [LARGE SCALE GENOMIC DNA]</scope>
    <source>
        <strain evidence="3">26KH-42</strain>
    </source>
</reference>
<feature type="transmembrane region" description="Helical" evidence="1">
    <location>
        <begin position="98"/>
        <end position="120"/>
    </location>
</feature>
<organism evidence="2 3">
    <name type="scientific">Periweissella cryptocerci</name>
    <dbReference type="NCBI Taxonomy" id="2506420"/>
    <lineage>
        <taxon>Bacteria</taxon>
        <taxon>Bacillati</taxon>
        <taxon>Bacillota</taxon>
        <taxon>Bacilli</taxon>
        <taxon>Lactobacillales</taxon>
        <taxon>Lactobacillaceae</taxon>
        <taxon>Periweissella</taxon>
    </lineage>
</organism>
<evidence type="ECO:0000256" key="1">
    <source>
        <dbReference type="SAM" id="Phobius"/>
    </source>
</evidence>
<feature type="transmembrane region" description="Helical" evidence="1">
    <location>
        <begin position="232"/>
        <end position="251"/>
    </location>
</feature>
<keyword evidence="1" id="KW-1133">Transmembrane helix</keyword>
<protein>
    <submittedName>
        <fullName evidence="2">DMT family transporter</fullName>
    </submittedName>
</protein>
<accession>A0A4P6YTK9</accession>
<gene>
    <name evidence="2" type="ORF">EQG49_06330</name>
</gene>
<dbReference type="RefSeq" id="WP_133363177.1">
    <property type="nucleotide sequence ID" value="NZ_CP037940.1"/>
</dbReference>
<dbReference type="Proteomes" id="UP000292886">
    <property type="component" value="Chromosome"/>
</dbReference>
<proteinExistence type="predicted"/>
<sequence length="309" mass="33408">MINLSLGVVAGFLYATQTGINADLRKSVGSPVRAALVAYVIGMIVMMLLTVITGSSIVISHKMFFSSPWWLFTGGIFGSIYQVSNIFLFKKIGAIKVVILPIMGQLVFSSIIGQFGWLGAATYQLSFIRVIGFAVLAFGWYVAIVLVQRDEDGVKVQAKSQQNLGWEIWSVLSGGLFAAQQIINGQLGHVVGSPVKAAYISFLVSTILLVIVALVTERKILPNKGTIAQTKWWSWTGGISAGLVIALGSVISQAVGASLTLTLIFMGQYLGSSLIQQFGLWRSPKNAVLPLQIYGFVVILMGVVIIRFW</sequence>
<evidence type="ECO:0000313" key="2">
    <source>
        <dbReference type="EMBL" id="QBO36099.1"/>
    </source>
</evidence>
<dbReference type="OrthoDB" id="7864805at2"/>
<evidence type="ECO:0000313" key="3">
    <source>
        <dbReference type="Proteomes" id="UP000292886"/>
    </source>
</evidence>
<dbReference type="InterPro" id="IPR006750">
    <property type="entry name" value="YdcZ"/>
</dbReference>
<feature type="transmembrane region" description="Helical" evidence="1">
    <location>
        <begin position="287"/>
        <end position="308"/>
    </location>
</feature>
<dbReference type="EMBL" id="CP037940">
    <property type="protein sequence ID" value="QBO36099.1"/>
    <property type="molecule type" value="Genomic_DNA"/>
</dbReference>
<dbReference type="Pfam" id="PF04657">
    <property type="entry name" value="DMT_YdcZ"/>
    <property type="match status" value="2"/>
</dbReference>
<feature type="transmembrane region" description="Helical" evidence="1">
    <location>
        <begin position="69"/>
        <end position="89"/>
    </location>
</feature>
<dbReference type="PANTHER" id="PTHR34821:SF2">
    <property type="entry name" value="INNER MEMBRANE PROTEIN YDCZ"/>
    <property type="match status" value="1"/>
</dbReference>
<keyword evidence="3" id="KW-1185">Reference proteome</keyword>
<keyword evidence="1" id="KW-0812">Transmembrane</keyword>
<name>A0A4P6YTK9_9LACO</name>
<keyword evidence="1" id="KW-0472">Membrane</keyword>
<dbReference type="PANTHER" id="PTHR34821">
    <property type="entry name" value="INNER MEMBRANE PROTEIN YDCZ"/>
    <property type="match status" value="1"/>
</dbReference>
<dbReference type="KEGG" id="wei:EQG49_06330"/>
<feature type="transmembrane region" description="Helical" evidence="1">
    <location>
        <begin position="197"/>
        <end position="216"/>
    </location>
</feature>
<feature type="transmembrane region" description="Helical" evidence="1">
    <location>
        <begin position="36"/>
        <end position="57"/>
    </location>
</feature>
<feature type="transmembrane region" description="Helical" evidence="1">
    <location>
        <begin position="168"/>
        <end position="191"/>
    </location>
</feature>
<dbReference type="AlphaFoldDB" id="A0A4P6YTK9"/>
<feature type="transmembrane region" description="Helical" evidence="1">
    <location>
        <begin position="126"/>
        <end position="147"/>
    </location>
</feature>